<comment type="similarity">
    <text evidence="1">Belongs to the distal-less homeobox family.</text>
</comment>
<accession>A0A8C3LA74</accession>
<proteinExistence type="inferred from homology"/>
<evidence type="ECO:0000256" key="7">
    <source>
        <dbReference type="SAM" id="MobiDB-lite"/>
    </source>
</evidence>
<sequence>MTAVFDRRVPNIRSSDFQPPFQSAAAMHHPSQESPTLPESSATDSDYYSPTGAAPHGYCSPTSASYGKALNPYQYQYGMNGSAGTYPAKDYAGDPGFRQPVPPVRRRLRPRAKLRGATREGGGGARGEDGERQAKESAQTADYLFQLSAGGVAEEVPEDPVPRPARAGRAGRLAGTHADAGENLVPEQKVQDQEDHEERGDAPGAQPQLQRPHGLQLPAVAGGVGTSGLVAFPRPPRARAPARRQPVPRQLPGEPLGLVPRRQPPRLPSAAPRLPTAPLGAALRDDLLRAEPFCSFCIPLPGLLCLTVKE</sequence>
<evidence type="ECO:0000259" key="8">
    <source>
        <dbReference type="Pfam" id="PF12413"/>
    </source>
</evidence>
<keyword evidence="6" id="KW-0527">Neuropeptide</keyword>
<name>A0A8C3LA74_CHRPC</name>
<evidence type="ECO:0000256" key="1">
    <source>
        <dbReference type="ARBA" id="ARBA00007916"/>
    </source>
</evidence>
<dbReference type="InterPro" id="IPR022135">
    <property type="entry name" value="Distal-less_N"/>
</dbReference>
<feature type="compositionally biased region" description="Basic residues" evidence="7">
    <location>
        <begin position="104"/>
        <end position="116"/>
    </location>
</feature>
<reference evidence="9" key="2">
    <citation type="submission" date="2025-09" db="UniProtKB">
        <authorList>
            <consortium name="Ensembl"/>
        </authorList>
    </citation>
    <scope>IDENTIFICATION</scope>
</reference>
<dbReference type="Proteomes" id="UP000694543">
    <property type="component" value="Unplaced"/>
</dbReference>
<dbReference type="GO" id="GO:0007218">
    <property type="term" value="P:neuropeptide signaling pathway"/>
    <property type="evidence" value="ECO:0007669"/>
    <property type="project" value="UniProtKB-KW"/>
</dbReference>
<feature type="domain" description="Distal-less-like homeobox protein N-terminal" evidence="8">
    <location>
        <begin position="32"/>
        <end position="91"/>
    </location>
</feature>
<keyword evidence="2" id="KW-0027">Amidation</keyword>
<keyword evidence="4" id="KW-0371">Homeobox</keyword>
<feature type="compositionally biased region" description="Low complexity" evidence="7">
    <location>
        <begin position="164"/>
        <end position="175"/>
    </location>
</feature>
<dbReference type="Pfam" id="PF12413">
    <property type="entry name" value="DLL_N"/>
    <property type="match status" value="1"/>
</dbReference>
<reference evidence="9" key="1">
    <citation type="submission" date="2025-08" db="UniProtKB">
        <authorList>
            <consortium name="Ensembl"/>
        </authorList>
    </citation>
    <scope>IDENTIFICATION</scope>
</reference>
<evidence type="ECO:0000313" key="9">
    <source>
        <dbReference type="Ensembl" id="ENSCPIP00010006597.1"/>
    </source>
</evidence>
<dbReference type="Pfam" id="PF08259">
    <property type="entry name" value="Periviscerokin"/>
    <property type="match status" value="1"/>
</dbReference>
<protein>
    <submittedName>
        <fullName evidence="9">Distal-less homeobox 5</fullName>
    </submittedName>
</protein>
<dbReference type="InterPro" id="IPR013231">
    <property type="entry name" value="Periviscerokinin"/>
</dbReference>
<evidence type="ECO:0000256" key="3">
    <source>
        <dbReference type="ARBA" id="ARBA00023125"/>
    </source>
</evidence>
<keyword evidence="3" id="KW-0238">DNA-binding</keyword>
<dbReference type="GO" id="GO:0003677">
    <property type="term" value="F:DNA binding"/>
    <property type="evidence" value="ECO:0007669"/>
    <property type="project" value="UniProtKB-KW"/>
</dbReference>
<evidence type="ECO:0000313" key="10">
    <source>
        <dbReference type="Proteomes" id="UP000694543"/>
    </source>
</evidence>
<feature type="compositionally biased region" description="Polar residues" evidence="7">
    <location>
        <begin position="12"/>
        <end position="21"/>
    </location>
</feature>
<keyword evidence="10" id="KW-1185">Reference proteome</keyword>
<keyword evidence="5" id="KW-0539">Nucleus</keyword>
<evidence type="ECO:0000256" key="6">
    <source>
        <dbReference type="ARBA" id="ARBA00023320"/>
    </source>
</evidence>
<dbReference type="Ensembl" id="ENSCPIT00010007772.1">
    <property type="protein sequence ID" value="ENSCPIP00010006597.1"/>
    <property type="gene ID" value="ENSCPIG00010005103.1"/>
</dbReference>
<feature type="region of interest" description="Disordered" evidence="7">
    <location>
        <begin position="78"/>
        <end position="275"/>
    </location>
</feature>
<feature type="compositionally biased region" description="Basic and acidic residues" evidence="7">
    <location>
        <begin position="189"/>
        <end position="201"/>
    </location>
</feature>
<feature type="compositionally biased region" description="Basic and acidic residues" evidence="7">
    <location>
        <begin position="126"/>
        <end position="135"/>
    </location>
</feature>
<evidence type="ECO:0000256" key="4">
    <source>
        <dbReference type="ARBA" id="ARBA00023155"/>
    </source>
</evidence>
<evidence type="ECO:0000256" key="2">
    <source>
        <dbReference type="ARBA" id="ARBA00022815"/>
    </source>
</evidence>
<organism evidence="9 10">
    <name type="scientific">Chrysolophus pictus</name>
    <name type="common">Golden pheasant</name>
    <name type="synonym">Phasianus pictus</name>
    <dbReference type="NCBI Taxonomy" id="9089"/>
    <lineage>
        <taxon>Eukaryota</taxon>
        <taxon>Metazoa</taxon>
        <taxon>Chordata</taxon>
        <taxon>Craniata</taxon>
        <taxon>Vertebrata</taxon>
        <taxon>Euteleostomi</taxon>
        <taxon>Archelosauria</taxon>
        <taxon>Archosauria</taxon>
        <taxon>Dinosauria</taxon>
        <taxon>Saurischia</taxon>
        <taxon>Theropoda</taxon>
        <taxon>Coelurosauria</taxon>
        <taxon>Aves</taxon>
        <taxon>Neognathae</taxon>
        <taxon>Galloanserae</taxon>
        <taxon>Galliformes</taxon>
        <taxon>Phasianidae</taxon>
        <taxon>Phasianinae</taxon>
        <taxon>Chrysolophus</taxon>
    </lineage>
</organism>
<evidence type="ECO:0000256" key="5">
    <source>
        <dbReference type="ARBA" id="ARBA00023242"/>
    </source>
</evidence>
<feature type="region of interest" description="Disordered" evidence="7">
    <location>
        <begin position="1"/>
        <end position="65"/>
    </location>
</feature>
<feature type="compositionally biased region" description="Polar residues" evidence="7">
    <location>
        <begin position="32"/>
        <end position="48"/>
    </location>
</feature>
<dbReference type="AlphaFoldDB" id="A0A8C3LA74"/>